<comment type="subcellular location">
    <subcellularLocation>
        <location evidence="1">Nucleus</location>
    </subcellularLocation>
</comment>
<keyword evidence="6 8" id="KW-0440">LIM domain</keyword>
<dbReference type="RefSeq" id="XP_050513458.1">
    <property type="nucleotide sequence ID" value="XM_050657501.1"/>
</dbReference>
<reference evidence="11" key="1">
    <citation type="submission" date="2025-05" db="UniProtKB">
        <authorList>
            <consortium name="EnsemblMetazoa"/>
        </authorList>
    </citation>
    <scope>IDENTIFICATION</scope>
</reference>
<evidence type="ECO:0000256" key="1">
    <source>
        <dbReference type="ARBA" id="ARBA00004123"/>
    </source>
</evidence>
<feature type="domain" description="LIM zinc-binding" evidence="10">
    <location>
        <begin position="569"/>
        <end position="628"/>
    </location>
</feature>
<dbReference type="SUPFAM" id="SSF57716">
    <property type="entry name" value="Glucocorticoid receptor-like (DNA-binding domain)"/>
    <property type="match status" value="5"/>
</dbReference>
<dbReference type="Gene3D" id="2.10.110.10">
    <property type="entry name" value="Cysteine Rich Protein"/>
    <property type="match status" value="5"/>
</dbReference>
<feature type="domain" description="LIM zinc-binding" evidence="10">
    <location>
        <begin position="509"/>
        <end position="568"/>
    </location>
</feature>
<dbReference type="CDD" id="cd09432">
    <property type="entry name" value="LIM6_LIMPETin"/>
    <property type="match status" value="1"/>
</dbReference>
<sequence length="690" mass="78882">MGLMLSVLVCCVGVIELITFYHNITRHFTDPPQRGDLSTVSDRYIHELGGIRKRIAEDLQKYQEQSQSTPTLRLNSHEDIEIEYSEELQRSRSPSPRRFLVTEKEDPQGESNSPRKFLISEEPNGLKRSKSQDSIPEFLIHEEQNTEKSSHKPRYILKEKQTEESPLPLPRQFIVSEETLNTVVFEDTDFEVPASSVFHDKSPSPFLTVEPPHVPRNSICNELDREEEEEEALKAIPPHQSQKVDVILENTSHNTTQYWTNKVLVVPSGTSSSRSRSISPDRSTSSDTRENIDNSTKYDEKYLNNLDGVSKAKSIKRFGSSRKSVKRKTVDHNQNSQNCLDQNSLDSVDTLDTTAVLTHAAEELKKVSSEEEEIGTSKTSDGKNPQPKPGEPFWLIFSGEYTKAMNKDWHGQHFCCWQCDESLTGQRYVLRDEHPYCVSCYESVFANACEKCSKVIGIDSKDLSYKDKHWHEACFLCTTCGESLVDKQFGSKGDRIYCGNCYDQQFASRCDGCHEIFRAGTKKMEYKTRQWHEKCFCCCVCKVPIGTQSFIPREQEIYCAKCYEEKFATRCIKCNKVITSGGVTYKNEPWHRECFTCTNCQRSLAGERFTSRDDKPYCAECFGELFAKRCTACRKPITGIGGTKFISFEERHWHNDCFFCASCKTSLVGRGFITDQDDIICPDCAKTKLM</sequence>
<dbReference type="PANTHER" id="PTHR24205">
    <property type="entry name" value="FOUR AND A HALF LIM DOMAINS PROTEIN"/>
    <property type="match status" value="1"/>
</dbReference>
<keyword evidence="5 8" id="KW-0862">Zinc</keyword>
<feature type="compositionally biased region" description="Polar residues" evidence="9">
    <location>
        <begin position="332"/>
        <end position="343"/>
    </location>
</feature>
<evidence type="ECO:0000256" key="2">
    <source>
        <dbReference type="ARBA" id="ARBA00022723"/>
    </source>
</evidence>
<evidence type="ECO:0000256" key="5">
    <source>
        <dbReference type="ARBA" id="ARBA00022833"/>
    </source>
</evidence>
<keyword evidence="2 8" id="KW-0479">Metal-binding</keyword>
<feature type="compositionally biased region" description="Basic residues" evidence="9">
    <location>
        <begin position="317"/>
        <end position="329"/>
    </location>
</feature>
<dbReference type="InterPro" id="IPR056807">
    <property type="entry name" value="LIM_FHL1/2/3/5_N"/>
</dbReference>
<feature type="region of interest" description="Disordered" evidence="9">
    <location>
        <begin position="268"/>
        <end position="296"/>
    </location>
</feature>
<dbReference type="PROSITE" id="PS50023">
    <property type="entry name" value="LIM_DOMAIN_2"/>
    <property type="match status" value="4"/>
</dbReference>
<dbReference type="Proteomes" id="UP001652700">
    <property type="component" value="Unplaced"/>
</dbReference>
<dbReference type="PROSITE" id="PS00478">
    <property type="entry name" value="LIM_DOMAIN_1"/>
    <property type="match status" value="3"/>
</dbReference>
<keyword evidence="3" id="KW-0677">Repeat</keyword>
<feature type="region of interest" description="Disordered" evidence="9">
    <location>
        <begin position="317"/>
        <end position="343"/>
    </location>
</feature>
<evidence type="ECO:0000259" key="10">
    <source>
        <dbReference type="PROSITE" id="PS50023"/>
    </source>
</evidence>
<evidence type="ECO:0000256" key="8">
    <source>
        <dbReference type="PROSITE-ProRule" id="PRU00125"/>
    </source>
</evidence>
<evidence type="ECO:0000313" key="11">
    <source>
        <dbReference type="EnsemblMetazoa" id="XP_050513458.1"/>
    </source>
</evidence>
<feature type="compositionally biased region" description="Basic and acidic residues" evidence="9">
    <location>
        <begin position="287"/>
        <end position="296"/>
    </location>
</feature>
<feature type="region of interest" description="Disordered" evidence="9">
    <location>
        <begin position="102"/>
        <end position="133"/>
    </location>
</feature>
<evidence type="ECO:0000256" key="9">
    <source>
        <dbReference type="SAM" id="MobiDB-lite"/>
    </source>
</evidence>
<protein>
    <recommendedName>
        <fullName evidence="10">LIM zinc-binding domain-containing protein</fullName>
    </recommendedName>
</protein>
<evidence type="ECO:0000256" key="4">
    <source>
        <dbReference type="ARBA" id="ARBA00022771"/>
    </source>
</evidence>
<keyword evidence="12" id="KW-1185">Reference proteome</keyword>
<evidence type="ECO:0000313" key="12">
    <source>
        <dbReference type="Proteomes" id="UP001652700"/>
    </source>
</evidence>
<proteinExistence type="predicted"/>
<dbReference type="SMART" id="SM00132">
    <property type="entry name" value="LIM"/>
    <property type="match status" value="5"/>
</dbReference>
<feature type="region of interest" description="Disordered" evidence="9">
    <location>
        <begin position="365"/>
        <end position="388"/>
    </location>
</feature>
<dbReference type="EnsemblMetazoa" id="XM_050657501.1">
    <property type="protein sequence ID" value="XP_050513458.1"/>
    <property type="gene ID" value="LOC114342178"/>
</dbReference>
<evidence type="ECO:0000256" key="3">
    <source>
        <dbReference type="ARBA" id="ARBA00022737"/>
    </source>
</evidence>
<feature type="compositionally biased region" description="Low complexity" evidence="9">
    <location>
        <begin position="268"/>
        <end position="286"/>
    </location>
</feature>
<dbReference type="GeneID" id="114342178"/>
<evidence type="ECO:0000256" key="6">
    <source>
        <dbReference type="ARBA" id="ARBA00023038"/>
    </source>
</evidence>
<dbReference type="PANTHER" id="PTHR24205:SF4">
    <property type="entry name" value="PROTEIN ESPINAS"/>
    <property type="match status" value="1"/>
</dbReference>
<keyword evidence="7" id="KW-0539">Nucleus</keyword>
<evidence type="ECO:0000256" key="7">
    <source>
        <dbReference type="ARBA" id="ARBA00023242"/>
    </source>
</evidence>
<dbReference type="InterPro" id="IPR001781">
    <property type="entry name" value="Znf_LIM"/>
</dbReference>
<keyword evidence="4" id="KW-0863">Zinc-finger</keyword>
<dbReference type="CDD" id="cd09430">
    <property type="entry name" value="LIM5_LIMPETin"/>
    <property type="match status" value="1"/>
</dbReference>
<feature type="domain" description="LIM zinc-binding" evidence="10">
    <location>
        <begin position="447"/>
        <end position="508"/>
    </location>
</feature>
<feature type="domain" description="LIM zinc-binding" evidence="10">
    <location>
        <begin position="631"/>
        <end position="690"/>
    </location>
</feature>
<dbReference type="CDD" id="cd09417">
    <property type="entry name" value="LIM2_LIMPETin_like"/>
    <property type="match status" value="1"/>
</dbReference>
<dbReference type="Pfam" id="PF25076">
    <property type="entry name" value="LIM_FHL2-3_N"/>
    <property type="match status" value="1"/>
</dbReference>
<dbReference type="CDD" id="cd09421">
    <property type="entry name" value="LIM3_LIMPETin"/>
    <property type="match status" value="1"/>
</dbReference>
<organism evidence="11 12">
    <name type="scientific">Diabrotica virgifera virgifera</name>
    <name type="common">western corn rootworm</name>
    <dbReference type="NCBI Taxonomy" id="50390"/>
    <lineage>
        <taxon>Eukaryota</taxon>
        <taxon>Metazoa</taxon>
        <taxon>Ecdysozoa</taxon>
        <taxon>Arthropoda</taxon>
        <taxon>Hexapoda</taxon>
        <taxon>Insecta</taxon>
        <taxon>Pterygota</taxon>
        <taxon>Neoptera</taxon>
        <taxon>Endopterygota</taxon>
        <taxon>Coleoptera</taxon>
        <taxon>Polyphaga</taxon>
        <taxon>Cucujiformia</taxon>
        <taxon>Chrysomeloidea</taxon>
        <taxon>Chrysomelidae</taxon>
        <taxon>Galerucinae</taxon>
        <taxon>Diabroticina</taxon>
        <taxon>Diabroticites</taxon>
        <taxon>Diabrotica</taxon>
    </lineage>
</organism>
<dbReference type="Pfam" id="PF00412">
    <property type="entry name" value="LIM"/>
    <property type="match status" value="4"/>
</dbReference>
<accession>A0ABM5KTE2</accession>
<name>A0ABM5KTE2_DIAVI</name>